<evidence type="ECO:0000259" key="2">
    <source>
        <dbReference type="Pfam" id="PF09822"/>
    </source>
</evidence>
<evidence type="ECO:0000256" key="1">
    <source>
        <dbReference type="SAM" id="Phobius"/>
    </source>
</evidence>
<proteinExistence type="predicted"/>
<evidence type="ECO:0000313" key="4">
    <source>
        <dbReference type="Proteomes" id="UP000282759"/>
    </source>
</evidence>
<dbReference type="AlphaFoldDB" id="A0A437MST3"/>
<feature type="transmembrane region" description="Helical" evidence="1">
    <location>
        <begin position="148"/>
        <end position="172"/>
    </location>
</feature>
<gene>
    <name evidence="3" type="ORF">EOD41_11960</name>
</gene>
<keyword evidence="1" id="KW-0472">Membrane</keyword>
<feature type="transmembrane region" description="Helical" evidence="1">
    <location>
        <begin position="118"/>
        <end position="141"/>
    </location>
</feature>
<dbReference type="GO" id="GO:0140359">
    <property type="term" value="F:ABC-type transporter activity"/>
    <property type="evidence" value="ECO:0007669"/>
    <property type="project" value="InterPro"/>
</dbReference>
<organism evidence="3 4">
    <name type="scientific">Mucilaginibacter limnophilus</name>
    <dbReference type="NCBI Taxonomy" id="1932778"/>
    <lineage>
        <taxon>Bacteria</taxon>
        <taxon>Pseudomonadati</taxon>
        <taxon>Bacteroidota</taxon>
        <taxon>Sphingobacteriia</taxon>
        <taxon>Sphingobacteriales</taxon>
        <taxon>Sphingobacteriaceae</taxon>
        <taxon>Mucilaginibacter</taxon>
    </lineage>
</organism>
<feature type="transmembrane region" description="Helical" evidence="1">
    <location>
        <begin position="60"/>
        <end position="83"/>
    </location>
</feature>
<dbReference type="OrthoDB" id="609779at2"/>
<accession>A0A437MST3</accession>
<keyword evidence="1" id="KW-1133">Transmembrane helix</keyword>
<feature type="transmembrane region" description="Helical" evidence="1">
    <location>
        <begin position="178"/>
        <end position="197"/>
    </location>
</feature>
<dbReference type="Pfam" id="PF12679">
    <property type="entry name" value="ABC2_membrane_2"/>
    <property type="match status" value="1"/>
</dbReference>
<protein>
    <submittedName>
        <fullName evidence="3">ABC transporter</fullName>
    </submittedName>
</protein>
<feature type="transmembrane region" description="Helical" evidence="1">
    <location>
        <begin position="262"/>
        <end position="289"/>
    </location>
</feature>
<dbReference type="PANTHER" id="PTHR43471">
    <property type="entry name" value="ABC TRANSPORTER PERMEASE"/>
    <property type="match status" value="1"/>
</dbReference>
<feature type="transmembrane region" description="Helical" evidence="1">
    <location>
        <begin position="233"/>
        <end position="250"/>
    </location>
</feature>
<evidence type="ECO:0000313" key="3">
    <source>
        <dbReference type="EMBL" id="RVU00703.1"/>
    </source>
</evidence>
<dbReference type="EMBL" id="SACK01000004">
    <property type="protein sequence ID" value="RVU00703.1"/>
    <property type="molecule type" value="Genomic_DNA"/>
</dbReference>
<feature type="domain" description="ABC-type uncharacterised transport system" evidence="2">
    <location>
        <begin position="458"/>
        <end position="732"/>
    </location>
</feature>
<sequence>MKLTFKIAKAELRNLFYSPIAWFLTIAFMVQCAFSYTKLINNYASQQEMGGMGLNYMNQLTYNVFTSPYGLFNGIMQNLYLYIPLLTMGLISREINGGTISLLYSSPVKIKEIVFGKYIAMMAYSVILLLVISIFMVAGVLDIKSADYGMLLAAALGFYLLLCAYSAIGLFMSSLTSYQIVAAVSTFVMIGVLTYIGTLWQSIDFVRDLTYFLSLSGRTSHMLGGLITTKDVIYFIIIVYIFLGLTIYKLQSGRETKPWYVLASRYVAIVVSALVIGYVTSLPSLIGYLDTTANKDNTLTPKVQQIIKELGDGKLEVTSYNNFLDNYSWFGLPEQRNDYLGRWESYLRFKPDIEFHYVNYYDMPLALGYNLFESYKGKTIKQIAEQRAKGSDLSMDMFKTPEQIQKEIDLKPELNRFVMKLTYKGKSTFLRVFNDQVVWPMEAEVSAAFKRLLEAKMPKIAFVIGNGERRIGKKGDREYKLVTSDKTFRYALINQGFDVDTLALNTQNIPDDIKALVIADPQTELSAEATQKIHAYIAKGGNLLIAGEPGRQHLLNPLLKTLGVQLTNGMLVQQSEDYAPTLVLPYMTKAAIGFAKLLDKPSIDTLPISMNGSAALTYRDTSGFTAKQLLITKAGLVSNTMRRNPDLDIVNTKDEEKSTSTGGVQIMAAGGGGFVTAAPTATGGAKKPKPVSTKKNTSKEKFTIALALTRQINGKEQRILISGDADFLSNSELGRYEPRTSNFNFSTALFSWLNYGQYPVDASRPDAKDNRVTVSTDHVAFLKILYIYVVPGCILIFAVIFLIRRKRK</sequence>
<comment type="caution">
    <text evidence="3">The sequence shown here is derived from an EMBL/GenBank/DDBJ whole genome shotgun (WGS) entry which is preliminary data.</text>
</comment>
<feature type="transmembrane region" description="Helical" evidence="1">
    <location>
        <begin position="20"/>
        <end position="39"/>
    </location>
</feature>
<feature type="transmembrane region" description="Helical" evidence="1">
    <location>
        <begin position="785"/>
        <end position="803"/>
    </location>
</feature>
<dbReference type="PANTHER" id="PTHR43471:SF12">
    <property type="entry name" value="HYPOTHETICAL MEMBRANE PROTEIN, CONSERVED"/>
    <property type="match status" value="1"/>
</dbReference>
<keyword evidence="4" id="KW-1185">Reference proteome</keyword>
<dbReference type="GO" id="GO:0005886">
    <property type="term" value="C:plasma membrane"/>
    <property type="evidence" value="ECO:0007669"/>
    <property type="project" value="UniProtKB-SubCell"/>
</dbReference>
<dbReference type="RefSeq" id="WP_127705130.1">
    <property type="nucleotide sequence ID" value="NZ_SACK01000004.1"/>
</dbReference>
<dbReference type="Pfam" id="PF09822">
    <property type="entry name" value="ABC_transp_aux"/>
    <property type="match status" value="1"/>
</dbReference>
<reference evidence="3 4" key="1">
    <citation type="submission" date="2019-01" db="EMBL/GenBank/DDBJ databases">
        <authorList>
            <person name="Chen W.-M."/>
        </authorList>
    </citation>
    <scope>NUCLEOTIDE SEQUENCE [LARGE SCALE GENOMIC DNA]</scope>
    <source>
        <strain evidence="3 4">YBJ-36</strain>
    </source>
</reference>
<dbReference type="InterPro" id="IPR019196">
    <property type="entry name" value="ABC_transp_unknown"/>
</dbReference>
<dbReference type="SUPFAM" id="SSF52317">
    <property type="entry name" value="Class I glutamine amidotransferase-like"/>
    <property type="match status" value="1"/>
</dbReference>
<keyword evidence="1" id="KW-0812">Transmembrane</keyword>
<name>A0A437MST3_9SPHI</name>
<dbReference type="Proteomes" id="UP000282759">
    <property type="component" value="Unassembled WGS sequence"/>
</dbReference>
<dbReference type="InterPro" id="IPR029062">
    <property type="entry name" value="Class_I_gatase-like"/>
</dbReference>